<dbReference type="KEGG" id="cch:Cag_0080"/>
<dbReference type="AlphaFoldDB" id="Q3ANZ3"/>
<protein>
    <submittedName>
        <fullName evidence="1">Uncharacterized protein</fullName>
    </submittedName>
</protein>
<dbReference type="Pfam" id="PF04301">
    <property type="entry name" value="BioG"/>
    <property type="match status" value="1"/>
</dbReference>
<dbReference type="EMBL" id="CP000108">
    <property type="protein sequence ID" value="ABB27359.1"/>
    <property type="molecule type" value="Genomic_DNA"/>
</dbReference>
<gene>
    <name evidence="1" type="ordered locus">Cag_0080</name>
</gene>
<organism evidence="1">
    <name type="scientific">Chlorobium chlorochromatii (strain CaD3)</name>
    <dbReference type="NCBI Taxonomy" id="340177"/>
    <lineage>
        <taxon>Bacteria</taxon>
        <taxon>Pseudomonadati</taxon>
        <taxon>Chlorobiota</taxon>
        <taxon>Chlorobiia</taxon>
        <taxon>Chlorobiales</taxon>
        <taxon>Chlorobiaceae</taxon>
        <taxon>Chlorobium/Pelodictyon group</taxon>
        <taxon>Chlorobium</taxon>
    </lineage>
</organism>
<accession>Q3ANZ3</accession>
<dbReference type="OrthoDB" id="7688089at2"/>
<proteinExistence type="predicted"/>
<sequence>MEAVWLKQSGADELLLFFNGWGMDRRSAEYLYHIVIRDGWRGDCLSFFNYKDFAIEPSLIDAISNYKRCNLLAWSFGVWAARHVALPPIECAIALNGTIFPLDAERGIAPELVAATCNGWSESNRQRFERRMCYSRQLHEQFADITSQRTVADQQAELATLQPLMLVSQAAALIPSPKSSPLPQASSQLSRSASAAIAPLSTWHYQHAIIGGRDLIFPPQAQQTAWQGTPTTFIADMPHLPFFHLPALTELLAWHNV</sequence>
<dbReference type="InterPro" id="IPR029058">
    <property type="entry name" value="AB_hydrolase_fold"/>
</dbReference>
<dbReference type="ESTHER" id="chlch-q3anz3">
    <property type="family name" value="BioG_Pimeloyl-ACP-methyl-esterase"/>
</dbReference>
<name>Q3ANZ3_CHLCH</name>
<dbReference type="Gene3D" id="3.40.50.1820">
    <property type="entry name" value="alpha/beta hydrolase"/>
    <property type="match status" value="1"/>
</dbReference>
<dbReference type="eggNOG" id="COG2830">
    <property type="taxonomic scope" value="Bacteria"/>
</dbReference>
<reference evidence="1" key="1">
    <citation type="submission" date="2005-08" db="EMBL/GenBank/DDBJ databases">
        <title>Complete sequence of Chlorobium chlorochromatii CaD3.</title>
        <authorList>
            <person name="Copeland A."/>
            <person name="Lucas S."/>
            <person name="Lapidus A."/>
            <person name="Barry K."/>
            <person name="Detter J.C."/>
            <person name="Glavina T."/>
            <person name="Hammon N."/>
            <person name="Israni S."/>
            <person name="Pitluck S."/>
            <person name="Bryant D."/>
            <person name="Schmutz J."/>
            <person name="Larimer F."/>
            <person name="Land M."/>
            <person name="Kyrpides N."/>
            <person name="Ivanova N."/>
            <person name="Richardson P."/>
        </authorList>
    </citation>
    <scope>NUCLEOTIDE SEQUENCE [LARGE SCALE GENOMIC DNA]</scope>
    <source>
        <strain evidence="1">CaD3</strain>
    </source>
</reference>
<dbReference type="SUPFAM" id="SSF53474">
    <property type="entry name" value="alpha/beta-Hydrolases"/>
    <property type="match status" value="1"/>
</dbReference>
<dbReference type="STRING" id="340177.Cag_0080"/>
<dbReference type="InterPro" id="IPR007398">
    <property type="entry name" value="BioG"/>
</dbReference>
<dbReference type="HOGENOM" id="CLU_085983_0_1_10"/>
<evidence type="ECO:0000313" key="1">
    <source>
        <dbReference type="EMBL" id="ABB27359.1"/>
    </source>
</evidence>